<keyword evidence="8" id="KW-1185">Reference proteome</keyword>
<accession>A0A2V4W277</accession>
<dbReference type="PANTHER" id="PTHR37293:SF6">
    <property type="entry name" value="DNA REPLICATION PROTEIN DNAD"/>
    <property type="match status" value="1"/>
</dbReference>
<reference evidence="5 8" key="2">
    <citation type="submission" date="2020-06" db="EMBL/GenBank/DDBJ databases">
        <title>Complete genome of Paenibacillus barcinonensis KACC11450.</title>
        <authorList>
            <person name="Kim M."/>
            <person name="Park Y.-J."/>
            <person name="Shin J.-H."/>
        </authorList>
    </citation>
    <scope>NUCLEOTIDE SEQUENCE [LARGE SCALE GENOMIC DNA]</scope>
    <source>
        <strain evidence="5 8">KACC11450</strain>
    </source>
</reference>
<dbReference type="Proteomes" id="UP000509327">
    <property type="component" value="Chromosome"/>
</dbReference>
<gene>
    <name evidence="4" type="ORF">DFQ00_101461</name>
    <name evidence="5" type="ORF">HUB98_26030</name>
    <name evidence="6" type="ORF">HUB98_26320</name>
</gene>
<dbReference type="Pfam" id="PF07261">
    <property type="entry name" value="DnaB_2"/>
    <property type="match status" value="1"/>
</dbReference>
<proteinExistence type="inferred from homology"/>
<evidence type="ECO:0000313" key="4">
    <source>
        <dbReference type="EMBL" id="PYE52523.1"/>
    </source>
</evidence>
<feature type="compositionally biased region" description="Low complexity" evidence="2">
    <location>
        <begin position="260"/>
        <end position="274"/>
    </location>
</feature>
<dbReference type="SUPFAM" id="SSF158499">
    <property type="entry name" value="DnaD domain-like"/>
    <property type="match status" value="1"/>
</dbReference>
<feature type="region of interest" description="Disordered" evidence="2">
    <location>
        <begin position="100"/>
        <end position="178"/>
    </location>
</feature>
<reference evidence="4 7" key="1">
    <citation type="submission" date="2018-06" db="EMBL/GenBank/DDBJ databases">
        <title>Genomic Encyclopedia of Type Strains, Phase III (KMG-III): the genomes of soil and plant-associated and newly described type strains.</title>
        <authorList>
            <person name="Whitman W."/>
        </authorList>
    </citation>
    <scope>NUCLEOTIDE SEQUENCE [LARGE SCALE GENOMIC DNA]</scope>
    <source>
        <strain evidence="4 7">CECT 7022</strain>
    </source>
</reference>
<comment type="similarity">
    <text evidence="1">Belongs to the DnaB/DnaD family.</text>
</comment>
<dbReference type="AlphaFoldDB" id="A0A2V4W277"/>
<feature type="domain" description="DnaB/C C-terminal" evidence="3">
    <location>
        <begin position="188"/>
        <end position="250"/>
    </location>
</feature>
<evidence type="ECO:0000256" key="1">
    <source>
        <dbReference type="ARBA" id="ARBA00093462"/>
    </source>
</evidence>
<evidence type="ECO:0000313" key="6">
    <source>
        <dbReference type="EMBL" id="QKS59374.1"/>
    </source>
</evidence>
<dbReference type="EMBL" id="CP054614">
    <property type="protein sequence ID" value="QKS59374.1"/>
    <property type="molecule type" value="Genomic_DNA"/>
</dbReference>
<name>A0A2V4W277_PAEBA</name>
<dbReference type="EMBL" id="CP054614">
    <property type="protein sequence ID" value="QKS59320.1"/>
    <property type="molecule type" value="Genomic_DNA"/>
</dbReference>
<feature type="region of interest" description="Disordered" evidence="2">
    <location>
        <begin position="251"/>
        <end position="292"/>
    </location>
</feature>
<sequence>MADRRMIAKIISVSDKVNDLPDIFDMLLFTWMIPHTDDFGRLPGSPSKVKGLIVPNLERVGKADVKTALEHLQAAGLIQWYEVDGDSVIQIVNFEKHQTGLHKRTRSKFPDPPSDNSRQFPEVPGSSDQFPKIPPELKRTEEKRTEENRSEEKGKQQDRAGILPDDDPLFQPLGTDSSSCSKPDINLFDIFQREGFGTISPFTSDEIQTLEKDYGARWVQEAMKVAVLNGIRKLSYVDGILVRWKANGIDEPWTKEAPPGNNKGNGNKGNKYNNRSGKPDIEIVKNSTESELSDEEYEEMLRFAAEQQASKEQGVPH</sequence>
<dbReference type="Proteomes" id="UP000247790">
    <property type="component" value="Unassembled WGS sequence"/>
</dbReference>
<dbReference type="Gene3D" id="1.10.10.630">
    <property type="entry name" value="DnaD domain-like"/>
    <property type="match status" value="1"/>
</dbReference>
<dbReference type="InterPro" id="IPR006343">
    <property type="entry name" value="DnaB/C_C"/>
</dbReference>
<dbReference type="RefSeq" id="WP_110893713.1">
    <property type="nucleotide sequence ID" value="NZ_QJSW01000001.1"/>
</dbReference>
<dbReference type="InterPro" id="IPR034829">
    <property type="entry name" value="DnaD-like_sf"/>
</dbReference>
<organism evidence="4 7">
    <name type="scientific">Paenibacillus barcinonensis</name>
    <dbReference type="NCBI Taxonomy" id="198119"/>
    <lineage>
        <taxon>Bacteria</taxon>
        <taxon>Bacillati</taxon>
        <taxon>Bacillota</taxon>
        <taxon>Bacilli</taxon>
        <taxon>Bacillales</taxon>
        <taxon>Paenibacillaceae</taxon>
        <taxon>Paenibacillus</taxon>
    </lineage>
</organism>
<evidence type="ECO:0000313" key="5">
    <source>
        <dbReference type="EMBL" id="QKS59320.1"/>
    </source>
</evidence>
<evidence type="ECO:0000313" key="8">
    <source>
        <dbReference type="Proteomes" id="UP000509327"/>
    </source>
</evidence>
<evidence type="ECO:0000259" key="3">
    <source>
        <dbReference type="Pfam" id="PF07261"/>
    </source>
</evidence>
<evidence type="ECO:0000256" key="2">
    <source>
        <dbReference type="SAM" id="MobiDB-lite"/>
    </source>
</evidence>
<feature type="compositionally biased region" description="Basic and acidic residues" evidence="2">
    <location>
        <begin position="135"/>
        <end position="158"/>
    </location>
</feature>
<dbReference type="NCBIfam" id="TIGR01446">
    <property type="entry name" value="DnaD_dom"/>
    <property type="match status" value="1"/>
</dbReference>
<dbReference type="EMBL" id="QJSW01000001">
    <property type="protein sequence ID" value="PYE52523.1"/>
    <property type="molecule type" value="Genomic_DNA"/>
</dbReference>
<evidence type="ECO:0000313" key="7">
    <source>
        <dbReference type="Proteomes" id="UP000247790"/>
    </source>
</evidence>
<protein>
    <submittedName>
        <fullName evidence="5">DnaD domain protein</fullName>
    </submittedName>
    <submittedName>
        <fullName evidence="4">DnaD/phage-associated family protein</fullName>
    </submittedName>
</protein>
<dbReference type="OrthoDB" id="7365718at2"/>
<dbReference type="PANTHER" id="PTHR37293">
    <property type="entry name" value="PHAGE REPLICATION PROTEIN-RELATED"/>
    <property type="match status" value="1"/>
</dbReference>
<dbReference type="InterPro" id="IPR053162">
    <property type="entry name" value="DnaD"/>
</dbReference>